<dbReference type="PANTHER" id="PTHR46211:SF1">
    <property type="entry name" value="GLYCEROPHOSPHODIESTER PHOSPHODIESTERASE, CYTOPLASMIC"/>
    <property type="match status" value="1"/>
</dbReference>
<name>A0A917FZV6_9BACL</name>
<dbReference type="GO" id="GO:0008081">
    <property type="term" value="F:phosphoric diester hydrolase activity"/>
    <property type="evidence" value="ECO:0007669"/>
    <property type="project" value="InterPro"/>
</dbReference>
<evidence type="ECO:0000259" key="1">
    <source>
        <dbReference type="PROSITE" id="PS51704"/>
    </source>
</evidence>
<feature type="domain" description="GP-PDE" evidence="1">
    <location>
        <begin position="3"/>
        <end position="240"/>
    </location>
</feature>
<evidence type="ECO:0000313" key="2">
    <source>
        <dbReference type="EMBL" id="GGG15663.1"/>
    </source>
</evidence>
<dbReference type="PROSITE" id="PS51704">
    <property type="entry name" value="GP_PDE"/>
    <property type="match status" value="1"/>
</dbReference>
<proteinExistence type="predicted"/>
<accession>A0A917FZV6</accession>
<dbReference type="Pfam" id="PF03009">
    <property type="entry name" value="GDPD"/>
    <property type="match status" value="1"/>
</dbReference>
<dbReference type="Proteomes" id="UP000644756">
    <property type="component" value="Unassembled WGS sequence"/>
</dbReference>
<comment type="caution">
    <text evidence="2">The sequence shown here is derived from an EMBL/GenBank/DDBJ whole genome shotgun (WGS) entry which is preliminary data.</text>
</comment>
<protein>
    <submittedName>
        <fullName evidence="2">Glycerophosphoryl diester phosphodiesterase</fullName>
    </submittedName>
</protein>
<dbReference type="InterPro" id="IPR017946">
    <property type="entry name" value="PLC-like_Pdiesterase_TIM-brl"/>
</dbReference>
<dbReference type="RefSeq" id="WP_188532430.1">
    <property type="nucleotide sequence ID" value="NZ_BMGR01000012.1"/>
</dbReference>
<dbReference type="InterPro" id="IPR030395">
    <property type="entry name" value="GP_PDE_dom"/>
</dbReference>
<dbReference type="AlphaFoldDB" id="A0A917FZV6"/>
<reference evidence="2" key="1">
    <citation type="journal article" date="2014" name="Int. J. Syst. Evol. Microbiol.">
        <title>Complete genome sequence of Corynebacterium casei LMG S-19264T (=DSM 44701T), isolated from a smear-ripened cheese.</title>
        <authorList>
            <consortium name="US DOE Joint Genome Institute (JGI-PGF)"/>
            <person name="Walter F."/>
            <person name="Albersmeier A."/>
            <person name="Kalinowski J."/>
            <person name="Ruckert C."/>
        </authorList>
    </citation>
    <scope>NUCLEOTIDE SEQUENCE</scope>
    <source>
        <strain evidence="2">CGMCC 1.12987</strain>
    </source>
</reference>
<sequence length="252" mass="28206">MNNLCVAHRGASGEAPENTMAAIHLAMASPLVQWIEIDVQLTKDGIPVLIHDDTVNRTTNGKGRVADYTLAELKRLDAGRWFGRSFAGETIPTLEQVLEATVGRCRLNVELKTYGGRYPELEKKVVELLYKWNLQHDTVITSFDTASLRKVRGLSHEIMTGLIIDGAPASLIDDLRRLDARFLSIGYRHVNAARMAAFNEACIQVMAWTINDQAIMTRVAGISPKLMICTNYPERWEKAVLSQRNRPSGLFR</sequence>
<evidence type="ECO:0000313" key="3">
    <source>
        <dbReference type="Proteomes" id="UP000644756"/>
    </source>
</evidence>
<reference evidence="2" key="2">
    <citation type="submission" date="2020-09" db="EMBL/GenBank/DDBJ databases">
        <authorList>
            <person name="Sun Q."/>
            <person name="Zhou Y."/>
        </authorList>
    </citation>
    <scope>NUCLEOTIDE SEQUENCE</scope>
    <source>
        <strain evidence="2">CGMCC 1.12987</strain>
    </source>
</reference>
<keyword evidence="3" id="KW-1185">Reference proteome</keyword>
<dbReference type="SUPFAM" id="SSF51695">
    <property type="entry name" value="PLC-like phosphodiesterases"/>
    <property type="match status" value="1"/>
</dbReference>
<dbReference type="PANTHER" id="PTHR46211">
    <property type="entry name" value="GLYCEROPHOSPHORYL DIESTER PHOSPHODIESTERASE"/>
    <property type="match status" value="1"/>
</dbReference>
<dbReference type="EMBL" id="BMGR01000012">
    <property type="protein sequence ID" value="GGG15663.1"/>
    <property type="molecule type" value="Genomic_DNA"/>
</dbReference>
<dbReference type="GO" id="GO:0006629">
    <property type="term" value="P:lipid metabolic process"/>
    <property type="evidence" value="ECO:0007669"/>
    <property type="project" value="InterPro"/>
</dbReference>
<dbReference type="Gene3D" id="3.20.20.190">
    <property type="entry name" value="Phosphatidylinositol (PI) phosphodiesterase"/>
    <property type="match status" value="1"/>
</dbReference>
<gene>
    <name evidence="2" type="primary">glpQ</name>
    <name evidence="2" type="ORF">GCM10010916_35740</name>
</gene>
<organism evidence="2 3">
    <name type="scientific">Paenibacillus abyssi</name>
    <dbReference type="NCBI Taxonomy" id="1340531"/>
    <lineage>
        <taxon>Bacteria</taxon>
        <taxon>Bacillati</taxon>
        <taxon>Bacillota</taxon>
        <taxon>Bacilli</taxon>
        <taxon>Bacillales</taxon>
        <taxon>Paenibacillaceae</taxon>
        <taxon>Paenibacillus</taxon>
    </lineage>
</organism>